<reference evidence="3 4" key="2">
    <citation type="submission" date="2018-10" db="EMBL/GenBank/DDBJ databases">
        <authorList>
            <consortium name="Pathogen Informatics"/>
        </authorList>
    </citation>
    <scope>NUCLEOTIDE SEQUENCE [LARGE SCALE GENOMIC DNA]</scope>
</reference>
<dbReference type="SUPFAM" id="SSF82153">
    <property type="entry name" value="FAS1 domain"/>
    <property type="match status" value="3"/>
</dbReference>
<name>A0A0N4V0E5_ENTVE</name>
<dbReference type="InterPro" id="IPR050904">
    <property type="entry name" value="Adhesion/Biosynth-related"/>
</dbReference>
<feature type="chain" id="PRO_5043122567" evidence="1">
    <location>
        <begin position="22"/>
        <end position="688"/>
    </location>
</feature>
<dbReference type="GO" id="GO:0007155">
    <property type="term" value="P:cell adhesion"/>
    <property type="evidence" value="ECO:0007669"/>
    <property type="project" value="TreeGrafter"/>
</dbReference>
<accession>A0A0N4V0E5</accession>
<dbReference type="Gene3D" id="2.30.180.10">
    <property type="entry name" value="FAS1 domain"/>
    <property type="match status" value="3"/>
</dbReference>
<dbReference type="GO" id="GO:0030198">
    <property type="term" value="P:extracellular matrix organization"/>
    <property type="evidence" value="ECO:0007669"/>
    <property type="project" value="TreeGrafter"/>
</dbReference>
<feature type="domain" description="FAS1" evidence="2">
    <location>
        <begin position="492"/>
        <end position="637"/>
    </location>
</feature>
<gene>
    <name evidence="3" type="ORF">EVEC_LOCUS3093</name>
</gene>
<dbReference type="SMART" id="SM00554">
    <property type="entry name" value="FAS1"/>
    <property type="match status" value="3"/>
</dbReference>
<dbReference type="Pfam" id="PF02469">
    <property type="entry name" value="Fasciclin"/>
    <property type="match status" value="2"/>
</dbReference>
<reference evidence="5" key="1">
    <citation type="submission" date="2017-02" db="UniProtKB">
        <authorList>
            <consortium name="WormBaseParasite"/>
        </authorList>
    </citation>
    <scope>IDENTIFICATION</scope>
</reference>
<dbReference type="OrthoDB" id="5810603at2759"/>
<evidence type="ECO:0000313" key="3">
    <source>
        <dbReference type="EMBL" id="VDD87950.1"/>
    </source>
</evidence>
<dbReference type="PROSITE" id="PS50213">
    <property type="entry name" value="FAS1"/>
    <property type="match status" value="3"/>
</dbReference>
<dbReference type="EMBL" id="UXUI01007507">
    <property type="protein sequence ID" value="VDD87950.1"/>
    <property type="molecule type" value="Genomic_DNA"/>
</dbReference>
<dbReference type="PANTHER" id="PTHR10900">
    <property type="entry name" value="PERIOSTIN-RELATED"/>
    <property type="match status" value="1"/>
</dbReference>
<dbReference type="WBParaSite" id="EVEC_0000338501-mRNA-1">
    <property type="protein sequence ID" value="EVEC_0000338501-mRNA-1"/>
    <property type="gene ID" value="EVEC_0000338501"/>
</dbReference>
<dbReference type="AlphaFoldDB" id="A0A0N4V0E5"/>
<organism evidence="5">
    <name type="scientific">Enterobius vermicularis</name>
    <name type="common">Human pinworm</name>
    <dbReference type="NCBI Taxonomy" id="51028"/>
    <lineage>
        <taxon>Eukaryota</taxon>
        <taxon>Metazoa</taxon>
        <taxon>Ecdysozoa</taxon>
        <taxon>Nematoda</taxon>
        <taxon>Chromadorea</taxon>
        <taxon>Rhabditida</taxon>
        <taxon>Spirurina</taxon>
        <taxon>Oxyuridomorpha</taxon>
        <taxon>Oxyuroidea</taxon>
        <taxon>Oxyuridae</taxon>
        <taxon>Enterobius</taxon>
    </lineage>
</organism>
<sequence>MKYTIYALLIKFLLFVGTVIGDLWTESERMSDLQQWIALCGRYQVAEAYMKDSNARITVFAPVNDVFTYNPDLRALSQKEVLSHIVDSQIIEISSAKKWEKQTLIRSTINSGYIYITQFENNPGNYSYFANNGMICNHASNQWGMISGEQYLYKVCTPIGHRPYPGTALSLVRDTAMETFTDRQYDNKELTELRDILNRAPDIALVIFGSSAWDGFHTYFLPNNKAFAKVVDRNRIDREVLLAHVTGVNRVLFTYPWLYDGGRHYYPSLRFSGNLIEDNYKLRLTIRNITDRRTGRWDLFAVSEIYERYSQFRRGAVWAKILVPNIPVQNGVVHIIDNVLGIVTNTIDQLTRQNPKCTTLMRYIDTIGQTVRTYFSATGGLVTFFAPYDEAFERIPENIERRILRDRIWLEQILKLHIVPAKELTTDEISNNTVVNTIDNMRQLYFIKGEWPKNNITYYVIGGGVKTAIMQENVAATNGIVHYIERVLGVPYQTLWEILKNETRLQTSYKMLTNLQLRYSLDPWQVLTNDQNFTFFVPTNEAWDKVATALRHRMLDGNHWLALQYVYKRHIIQGQALMYTDFRERTFVTMNDEKVVLRRRGRYWELYWPRGNRVAKIREGGEIAGINGFMHEIDNVLIYEPDIKARACQAAFLDYLLIFCILVALYRNRMAEIIFLLSYKYLLSDFVN</sequence>
<feature type="domain" description="FAS1" evidence="2">
    <location>
        <begin position="177"/>
        <end position="340"/>
    </location>
</feature>
<evidence type="ECO:0000256" key="1">
    <source>
        <dbReference type="SAM" id="SignalP"/>
    </source>
</evidence>
<keyword evidence="1" id="KW-0732">Signal</keyword>
<dbReference type="FunFam" id="2.30.180.10:FF:000048">
    <property type="entry name" value="Tyrosine-protein kinase"/>
    <property type="match status" value="1"/>
</dbReference>
<evidence type="ECO:0000313" key="5">
    <source>
        <dbReference type="WBParaSite" id="EVEC_0000338501-mRNA-1"/>
    </source>
</evidence>
<proteinExistence type="predicted"/>
<evidence type="ECO:0000313" key="4">
    <source>
        <dbReference type="Proteomes" id="UP000274131"/>
    </source>
</evidence>
<dbReference type="GO" id="GO:0050839">
    <property type="term" value="F:cell adhesion molecule binding"/>
    <property type="evidence" value="ECO:0007669"/>
    <property type="project" value="TreeGrafter"/>
</dbReference>
<dbReference type="FunFam" id="2.30.180.10:FF:000058">
    <property type="entry name" value="Tyrosine-protein kinase"/>
    <property type="match status" value="1"/>
</dbReference>
<dbReference type="STRING" id="51028.A0A0N4V0E5"/>
<evidence type="ECO:0000259" key="2">
    <source>
        <dbReference type="PROSITE" id="PS50213"/>
    </source>
</evidence>
<dbReference type="PANTHER" id="PTHR10900:SF77">
    <property type="entry name" value="FI19380P1"/>
    <property type="match status" value="1"/>
</dbReference>
<dbReference type="Proteomes" id="UP000274131">
    <property type="component" value="Unassembled WGS sequence"/>
</dbReference>
<dbReference type="InterPro" id="IPR036378">
    <property type="entry name" value="FAS1_dom_sf"/>
</dbReference>
<keyword evidence="4" id="KW-1185">Reference proteome</keyword>
<protein>
    <submittedName>
        <fullName evidence="5">FAS1 domain-containing protein</fullName>
    </submittedName>
</protein>
<dbReference type="InterPro" id="IPR000782">
    <property type="entry name" value="FAS1_domain"/>
</dbReference>
<dbReference type="GO" id="GO:0005615">
    <property type="term" value="C:extracellular space"/>
    <property type="evidence" value="ECO:0007669"/>
    <property type="project" value="TreeGrafter"/>
</dbReference>
<feature type="domain" description="FAS1" evidence="2">
    <location>
        <begin position="344"/>
        <end position="488"/>
    </location>
</feature>
<feature type="signal peptide" evidence="1">
    <location>
        <begin position="1"/>
        <end position="21"/>
    </location>
</feature>
<dbReference type="GO" id="GO:0031012">
    <property type="term" value="C:extracellular matrix"/>
    <property type="evidence" value="ECO:0007669"/>
    <property type="project" value="TreeGrafter"/>
</dbReference>